<dbReference type="EMBL" id="KZ826325">
    <property type="protein sequence ID" value="PYI09804.1"/>
    <property type="molecule type" value="Genomic_DNA"/>
</dbReference>
<dbReference type="InterPro" id="IPR000719">
    <property type="entry name" value="Prot_kinase_dom"/>
</dbReference>
<protein>
    <recommendedName>
        <fullName evidence="1">Protein kinase domain-containing protein</fullName>
    </recommendedName>
</protein>
<dbReference type="PROSITE" id="PS50011">
    <property type="entry name" value="PROTEIN_KINASE_DOM"/>
    <property type="match status" value="1"/>
</dbReference>
<evidence type="ECO:0000313" key="2">
    <source>
        <dbReference type="EMBL" id="PYI09804.1"/>
    </source>
</evidence>
<sequence length="210" mass="24138">MNKLQDLVFLERIHSSEASQIFRVSFRGTECCLKVFHMDDDPGLAPDGRDLCRYRCETQSYRALHAHDVCGKGVLRFYGTLENLDPFAFEPHLQYFTDDKYLPCAILLEWLPDARPLGDLEWSPQLVKPIYAALGQIHQAGVIHNDAYPKNILVVPGKQGQRIVWIDFDVSIVFVGGKRPKMNLDDEIDMENQLIRSSLLRLEFPGREFD</sequence>
<accession>A0A319EY46</accession>
<dbReference type="AlphaFoldDB" id="A0A319EY46"/>
<reference evidence="2 3" key="1">
    <citation type="submission" date="2018-02" db="EMBL/GenBank/DDBJ databases">
        <title>The genomes of Aspergillus section Nigri reveals drivers in fungal speciation.</title>
        <authorList>
            <consortium name="DOE Joint Genome Institute"/>
            <person name="Vesth T.C."/>
            <person name="Nybo J."/>
            <person name="Theobald S."/>
            <person name="Brandl J."/>
            <person name="Frisvad J.C."/>
            <person name="Nielsen K.F."/>
            <person name="Lyhne E.K."/>
            <person name="Kogle M.E."/>
            <person name="Kuo A."/>
            <person name="Riley R."/>
            <person name="Clum A."/>
            <person name="Nolan M."/>
            <person name="Lipzen A."/>
            <person name="Salamov A."/>
            <person name="Henrissat B."/>
            <person name="Wiebenga A."/>
            <person name="De vries R.P."/>
            <person name="Grigoriev I.V."/>
            <person name="Mortensen U.H."/>
            <person name="Andersen M.R."/>
            <person name="Baker S.E."/>
        </authorList>
    </citation>
    <scope>NUCLEOTIDE SEQUENCE [LARGE SCALE GENOMIC DNA]</scope>
    <source>
        <strain evidence="2 3">CBS 121057</strain>
    </source>
</reference>
<dbReference type="VEuPathDB" id="FungiDB:BO78DRAFT_362287"/>
<evidence type="ECO:0000313" key="3">
    <source>
        <dbReference type="Proteomes" id="UP000248423"/>
    </source>
</evidence>
<dbReference type="OrthoDB" id="4185642at2759"/>
<dbReference type="InterPro" id="IPR011009">
    <property type="entry name" value="Kinase-like_dom_sf"/>
</dbReference>
<dbReference type="SUPFAM" id="SSF56112">
    <property type="entry name" value="Protein kinase-like (PK-like)"/>
    <property type="match status" value="1"/>
</dbReference>
<organism evidence="2 3">
    <name type="scientific">Aspergillus sclerotiicarbonarius (strain CBS 121057 / IBT 28362)</name>
    <dbReference type="NCBI Taxonomy" id="1448318"/>
    <lineage>
        <taxon>Eukaryota</taxon>
        <taxon>Fungi</taxon>
        <taxon>Dikarya</taxon>
        <taxon>Ascomycota</taxon>
        <taxon>Pezizomycotina</taxon>
        <taxon>Eurotiomycetes</taxon>
        <taxon>Eurotiomycetidae</taxon>
        <taxon>Eurotiales</taxon>
        <taxon>Aspergillaceae</taxon>
        <taxon>Aspergillus</taxon>
        <taxon>Aspergillus subgen. Circumdati</taxon>
    </lineage>
</organism>
<proteinExistence type="predicted"/>
<evidence type="ECO:0000259" key="1">
    <source>
        <dbReference type="PROSITE" id="PS50011"/>
    </source>
</evidence>
<name>A0A319EY46_ASPSB</name>
<keyword evidence="3" id="KW-1185">Reference proteome</keyword>
<feature type="domain" description="Protein kinase" evidence="1">
    <location>
        <begin position="7"/>
        <end position="210"/>
    </location>
</feature>
<dbReference type="STRING" id="1448318.A0A319EY46"/>
<gene>
    <name evidence="2" type="ORF">BO78DRAFT_362287</name>
</gene>
<dbReference type="GO" id="GO:0004672">
    <property type="term" value="F:protein kinase activity"/>
    <property type="evidence" value="ECO:0007669"/>
    <property type="project" value="InterPro"/>
</dbReference>
<dbReference type="Gene3D" id="1.10.510.10">
    <property type="entry name" value="Transferase(Phosphotransferase) domain 1"/>
    <property type="match status" value="1"/>
</dbReference>
<dbReference type="GO" id="GO:0005524">
    <property type="term" value="F:ATP binding"/>
    <property type="evidence" value="ECO:0007669"/>
    <property type="project" value="InterPro"/>
</dbReference>
<dbReference type="Pfam" id="PF06293">
    <property type="entry name" value="Kdo"/>
    <property type="match status" value="1"/>
</dbReference>
<dbReference type="Proteomes" id="UP000248423">
    <property type="component" value="Unassembled WGS sequence"/>
</dbReference>